<dbReference type="SUPFAM" id="SSF53474">
    <property type="entry name" value="alpha/beta-Hydrolases"/>
    <property type="match status" value="3"/>
</dbReference>
<dbReference type="InterPro" id="IPR019819">
    <property type="entry name" value="Carboxylesterase_B_CS"/>
</dbReference>
<evidence type="ECO:0000256" key="4">
    <source>
        <dbReference type="ARBA" id="ARBA00023180"/>
    </source>
</evidence>
<keyword evidence="7" id="KW-1185">Reference proteome</keyword>
<gene>
    <name evidence="6" type="ORF">RR46_07775</name>
</gene>
<evidence type="ECO:0000256" key="3">
    <source>
        <dbReference type="ARBA" id="ARBA00022801"/>
    </source>
</evidence>
<dbReference type="InterPro" id="IPR002018">
    <property type="entry name" value="CarbesteraseB"/>
</dbReference>
<reference evidence="6 7" key="1">
    <citation type="journal article" date="2015" name="Nat. Commun.">
        <title>Outbred genome sequencing and CRISPR/Cas9 gene editing in butterflies.</title>
        <authorList>
            <person name="Li X."/>
            <person name="Fan D."/>
            <person name="Zhang W."/>
            <person name="Liu G."/>
            <person name="Zhang L."/>
            <person name="Zhao L."/>
            <person name="Fang X."/>
            <person name="Chen L."/>
            <person name="Dong Y."/>
            <person name="Chen Y."/>
            <person name="Ding Y."/>
            <person name="Zhao R."/>
            <person name="Feng M."/>
            <person name="Zhu Y."/>
            <person name="Feng Y."/>
            <person name="Jiang X."/>
            <person name="Zhu D."/>
            <person name="Xiang H."/>
            <person name="Feng X."/>
            <person name="Li S."/>
            <person name="Wang J."/>
            <person name="Zhang G."/>
            <person name="Kronforst M.R."/>
            <person name="Wang W."/>
        </authorList>
    </citation>
    <scope>NUCLEOTIDE SEQUENCE [LARGE SCALE GENOMIC DNA]</scope>
    <source>
        <strain evidence="6">Ya'a_city_454_Px</strain>
        <tissue evidence="6">Whole body</tissue>
    </source>
</reference>
<keyword evidence="4" id="KW-0325">Glycoprotein</keyword>
<evidence type="ECO:0000313" key="7">
    <source>
        <dbReference type="Proteomes" id="UP000053268"/>
    </source>
</evidence>
<dbReference type="InterPro" id="IPR029058">
    <property type="entry name" value="AB_hydrolase_fold"/>
</dbReference>
<sequence>MIHFYYKQTHSSNPLDETVLTTHGLVSGKILKTLFKQTQYHGFMGIPYATPPVKDLRFMPPKDIEPWKDILKATKETPPCLQYNYNVKKVHTIGQSGVEDCLYLDIFTPAVDENKRGVVVFLYNEYFRYSYNKTKDYAPDFFIEEDVVVVTISHRLSVLGFLSFQDDVLSGNSGLKDLVMALEWIKKNIERFGGDPNKITLMGFKGGAAAIDLLLHTKAKYLINGAILHSGTSLTPDILQDDVRERAFKLGELLEIGTTSSKKLLKYFNDIPPEKLLSKDFRSLPDDYYKENQKPILAFGPIIEVDSDGLVLHRPERLHDPINIPIMIGSNSREGLDSAIDYLVEPRQMVYIEKDCHFLLPLRTETKFDPLKDEYYKAIDEIKNFYFKKGKVTLKSVSDYVTYIGDVLTSYPVNVMARKYANKTKNLYYYHFDYYSELNANKNRILALSKVTDGTWGATSGDELCYLFKCPSLKNKYLKLNKSLSEEIIFQRKLIKLWSNFIKYGSPTPAHNNPLENLKWPTYHLETKEYLHIGKNIEVRLETKLGKVAGKRVESVLPNEKYYSFLGIPYAEPPVGELRFKSPKPRQSWTGVLEAKKERKACPQFYLPVRSTKKIGFFGDEDCLYLSVHTPNVPEPNQNLPTIVFLYNEQFRISFNGTKDYNPDFFMKENVIVVTLHHRIGALGFLSFGDEVLPGNYGLRDVLLALKWIQENIKSFGGDPSKVTLMGSQGGGAIADLLLQSPKAEGLFSGVILQSGSSWNPLYLDTNPSKRAKGLGEALEEIVTTSSYFLKRLADFSAQAIAESEHLSIHADEARSVQRGLVAFGPSIEPDHPEALVTTLPEEANFKINVPVMIGYNSREAIEIGERILNKPQYLTFADRDFLFIGELNMRKKASLQNAVNLDGTWGASAGDELCYLFMCNPRKVYKKLLEDEDSEEIKVLTNMVKMWTNFAKTGNPTPSGGNFTWKPATKENRECLVISDELEMKSNINEDIVKFWDEFISNYSEKAVDNIIKDEVKDELKIKFYKKKMKSFLLICLITYFQQSNTNENNVNLKIQQGELAGKIDKTLFKNLNYYSFKGIPYALPPTGELRFKAPVRHDKWDGVYEAFTEKPTCLQFSSRQRNGESFGISGSEDCLYLSVFTPNLEGSAPVVVFDYNDNFKTGFNGTKTYSPDFFVEEGVIVVTINHRLGLFGYLTTDDDVIPGNNGLRDFILGLKWIQDNIKQFGGDPNRVTLMGNRGGAVLIDALLYSAKAKNLFSAAILQSGTSIEPFLFYDKPREAAFELGELCDINATDSFSLLEGLQKIDAEILITKDVSVSDTTFDLAQLVIQPFSPIVEMNNPDAVLTSLPENGVVVNDVPIIIGMNSREGLDLASPYIFEPRLLTEYSQDFFVHLPKRTGFQFDRNSSVFQEAVKEIQNFYFEEGYLYYNNILEYAVYVGDVLQNYALNLAAEKLSKDLKSSVYYYVFDFRGSLNENIEYMYRRIRFPIENWGATITDELCYLHLCTRIKNNYIKLRKLLSEQPDMKVLKNMVRLWTNFAKHRSPTPDVSDELLKNFTWQPLSKEKNNYLHINKKLRMKENPMGERVKFWDDFIAKYSTMAINGVVKDKNHDEL</sequence>
<accession>A0A194QKN3</accession>
<dbReference type="PANTHER" id="PTHR43142">
    <property type="entry name" value="CARBOXYLIC ESTER HYDROLASE"/>
    <property type="match status" value="1"/>
</dbReference>
<dbReference type="Gene3D" id="3.40.50.1820">
    <property type="entry name" value="alpha/beta hydrolase"/>
    <property type="match status" value="4"/>
</dbReference>
<protein>
    <submittedName>
        <fullName evidence="6">Esterase FE4</fullName>
    </submittedName>
</protein>
<feature type="domain" description="Carboxylesterase type B" evidence="5">
    <location>
        <begin position="903"/>
        <end position="997"/>
    </location>
</feature>
<feature type="domain" description="Carboxylesterase type B" evidence="5">
    <location>
        <begin position="17"/>
        <end position="537"/>
    </location>
</feature>
<keyword evidence="2" id="KW-0719">Serine esterase</keyword>
<feature type="domain" description="Carboxylesterase type B" evidence="5">
    <location>
        <begin position="1054"/>
        <end position="1590"/>
    </location>
</feature>
<dbReference type="PROSITE" id="PS00941">
    <property type="entry name" value="CARBOXYLESTERASE_B_2"/>
    <property type="match status" value="2"/>
</dbReference>
<evidence type="ECO:0000256" key="2">
    <source>
        <dbReference type="ARBA" id="ARBA00022487"/>
    </source>
</evidence>
<keyword evidence="3" id="KW-0378">Hydrolase</keyword>
<dbReference type="STRING" id="66420.A0A194QKN3"/>
<evidence type="ECO:0000259" key="5">
    <source>
        <dbReference type="Pfam" id="PF00135"/>
    </source>
</evidence>
<proteinExistence type="inferred from homology"/>
<dbReference type="Pfam" id="PF00135">
    <property type="entry name" value="COesterase"/>
    <property type="match status" value="4"/>
</dbReference>
<dbReference type="PANTHER" id="PTHR43142:SF1">
    <property type="entry name" value="CARBOXYLIC ESTER HYDROLASE"/>
    <property type="match status" value="1"/>
</dbReference>
<organism evidence="6 7">
    <name type="scientific">Papilio xuthus</name>
    <name type="common">Asian swallowtail butterfly</name>
    <dbReference type="NCBI Taxonomy" id="66420"/>
    <lineage>
        <taxon>Eukaryota</taxon>
        <taxon>Metazoa</taxon>
        <taxon>Ecdysozoa</taxon>
        <taxon>Arthropoda</taxon>
        <taxon>Hexapoda</taxon>
        <taxon>Insecta</taxon>
        <taxon>Pterygota</taxon>
        <taxon>Neoptera</taxon>
        <taxon>Endopterygota</taxon>
        <taxon>Lepidoptera</taxon>
        <taxon>Glossata</taxon>
        <taxon>Ditrysia</taxon>
        <taxon>Papilionoidea</taxon>
        <taxon>Papilionidae</taxon>
        <taxon>Papilioninae</taxon>
        <taxon>Papilio</taxon>
    </lineage>
</organism>
<evidence type="ECO:0000256" key="1">
    <source>
        <dbReference type="ARBA" id="ARBA00005964"/>
    </source>
</evidence>
<name>A0A194QKN3_PAPXU</name>
<evidence type="ECO:0000313" key="6">
    <source>
        <dbReference type="EMBL" id="KPJ04016.1"/>
    </source>
</evidence>
<comment type="similarity">
    <text evidence="1">Belongs to the type-B carboxylesterase/lipase family.</text>
</comment>
<feature type="domain" description="Carboxylesterase type B" evidence="5">
    <location>
        <begin position="541"/>
        <end position="880"/>
    </location>
</feature>
<dbReference type="EMBL" id="KQ459053">
    <property type="protein sequence ID" value="KPJ04016.1"/>
    <property type="molecule type" value="Genomic_DNA"/>
</dbReference>
<dbReference type="Proteomes" id="UP000053268">
    <property type="component" value="Unassembled WGS sequence"/>
</dbReference>
<dbReference type="GO" id="GO:0052689">
    <property type="term" value="F:carboxylic ester hydrolase activity"/>
    <property type="evidence" value="ECO:0007669"/>
    <property type="project" value="UniProtKB-KW"/>
</dbReference>